<dbReference type="PROSITE" id="PS50894">
    <property type="entry name" value="HPT"/>
    <property type="match status" value="1"/>
</dbReference>
<dbReference type="SMART" id="SM00091">
    <property type="entry name" value="PAS"/>
    <property type="match status" value="2"/>
</dbReference>
<evidence type="ECO:0000256" key="8">
    <source>
        <dbReference type="ARBA" id="ARBA00022741"/>
    </source>
</evidence>
<dbReference type="SMART" id="SM00448">
    <property type="entry name" value="REC"/>
    <property type="match status" value="1"/>
</dbReference>
<dbReference type="InterPro" id="IPR001789">
    <property type="entry name" value="Sig_transdc_resp-reg_receiver"/>
</dbReference>
<dbReference type="SUPFAM" id="SSF47384">
    <property type="entry name" value="Homodimeric domain of signal transducing histidine kinase"/>
    <property type="match status" value="1"/>
</dbReference>
<dbReference type="InterPro" id="IPR004358">
    <property type="entry name" value="Sig_transdc_His_kin-like_C"/>
</dbReference>
<evidence type="ECO:0000256" key="10">
    <source>
        <dbReference type="ARBA" id="ARBA00022840"/>
    </source>
</evidence>
<dbReference type="SUPFAM" id="SSF55785">
    <property type="entry name" value="PYP-like sensor domain (PAS domain)"/>
    <property type="match status" value="2"/>
</dbReference>
<dbReference type="GO" id="GO:0005886">
    <property type="term" value="C:plasma membrane"/>
    <property type="evidence" value="ECO:0007669"/>
    <property type="project" value="UniProtKB-SubCell"/>
</dbReference>
<feature type="modified residue" description="4-aspartylphosphate" evidence="17">
    <location>
        <position position="782"/>
    </location>
</feature>
<keyword evidence="12" id="KW-0902">Two-component regulatory system</keyword>
<evidence type="ECO:0000256" key="6">
    <source>
        <dbReference type="ARBA" id="ARBA00022679"/>
    </source>
</evidence>
<dbReference type="Gene3D" id="1.10.287.130">
    <property type="match status" value="1"/>
</dbReference>
<dbReference type="Gene3D" id="3.30.450.20">
    <property type="entry name" value="PAS domain"/>
    <property type="match status" value="2"/>
</dbReference>
<keyword evidence="8" id="KW-0547">Nucleotide-binding</keyword>
<dbReference type="InterPro" id="IPR005467">
    <property type="entry name" value="His_kinase_dom"/>
</dbReference>
<dbReference type="EMBL" id="AP029612">
    <property type="protein sequence ID" value="BFG71153.1"/>
    <property type="molecule type" value="Genomic_DNA"/>
</dbReference>
<evidence type="ECO:0000256" key="18">
    <source>
        <dbReference type="SAM" id="Coils"/>
    </source>
</evidence>
<dbReference type="SMART" id="SM00388">
    <property type="entry name" value="HisKA"/>
    <property type="match status" value="1"/>
</dbReference>
<dbReference type="EC" id="2.7.13.3" evidence="3"/>
<dbReference type="InterPro" id="IPR003661">
    <property type="entry name" value="HisK_dim/P_dom"/>
</dbReference>
<feature type="domain" description="PAS" evidence="22">
    <location>
        <begin position="350"/>
        <end position="420"/>
    </location>
</feature>
<evidence type="ECO:0000256" key="17">
    <source>
        <dbReference type="PROSITE-ProRule" id="PRU00169"/>
    </source>
</evidence>
<dbReference type="PANTHER" id="PTHR45339">
    <property type="entry name" value="HYBRID SIGNAL TRANSDUCTION HISTIDINE KINASE J"/>
    <property type="match status" value="1"/>
</dbReference>
<evidence type="ECO:0000259" key="20">
    <source>
        <dbReference type="PROSITE" id="PS50109"/>
    </source>
</evidence>
<dbReference type="FunFam" id="1.10.287.130:FF:000002">
    <property type="entry name" value="Two-component osmosensing histidine kinase"/>
    <property type="match status" value="1"/>
</dbReference>
<evidence type="ECO:0000259" key="23">
    <source>
        <dbReference type="PROSITE" id="PS50113"/>
    </source>
</evidence>
<dbReference type="Pfam" id="PF00989">
    <property type="entry name" value="PAS"/>
    <property type="match status" value="1"/>
</dbReference>
<evidence type="ECO:0000256" key="4">
    <source>
        <dbReference type="ARBA" id="ARBA00022475"/>
    </source>
</evidence>
<evidence type="ECO:0000256" key="14">
    <source>
        <dbReference type="ARBA" id="ARBA00064003"/>
    </source>
</evidence>
<comment type="subcellular location">
    <subcellularLocation>
        <location evidence="2">Cell membrane</location>
        <topology evidence="2">Multi-pass membrane protein</topology>
    </subcellularLocation>
</comment>
<dbReference type="InterPro" id="IPR003594">
    <property type="entry name" value="HATPase_dom"/>
</dbReference>
<evidence type="ECO:0000256" key="19">
    <source>
        <dbReference type="SAM" id="Phobius"/>
    </source>
</evidence>
<organism evidence="25">
    <name type="scientific">Sediminibacterium sp. KACHI17</name>
    <dbReference type="NCBI Taxonomy" id="1751071"/>
    <lineage>
        <taxon>Bacteria</taxon>
        <taxon>Pseudomonadati</taxon>
        <taxon>Bacteroidota</taxon>
        <taxon>Chitinophagia</taxon>
        <taxon>Chitinophagales</taxon>
        <taxon>Chitinophagaceae</taxon>
        <taxon>Sediminibacterium</taxon>
    </lineage>
</organism>
<evidence type="ECO:0000256" key="15">
    <source>
        <dbReference type="ARBA" id="ARBA00068150"/>
    </source>
</evidence>
<dbReference type="CDD" id="cd00130">
    <property type="entry name" value="PAS"/>
    <property type="match status" value="2"/>
</dbReference>
<dbReference type="CDD" id="cd00082">
    <property type="entry name" value="HisKA"/>
    <property type="match status" value="1"/>
</dbReference>
<feature type="domain" description="Response regulatory" evidence="21">
    <location>
        <begin position="731"/>
        <end position="848"/>
    </location>
</feature>
<dbReference type="PROSITE" id="PS50110">
    <property type="entry name" value="RESPONSE_REGULATORY"/>
    <property type="match status" value="1"/>
</dbReference>
<dbReference type="GO" id="GO:0005524">
    <property type="term" value="F:ATP binding"/>
    <property type="evidence" value="ECO:0007669"/>
    <property type="project" value="UniProtKB-KW"/>
</dbReference>
<dbReference type="Pfam" id="PF00072">
    <property type="entry name" value="Response_reg"/>
    <property type="match status" value="1"/>
</dbReference>
<comment type="catalytic activity">
    <reaction evidence="1">
        <text>ATP + protein L-histidine = ADP + protein N-phospho-L-histidine.</text>
        <dbReference type="EC" id="2.7.13.3"/>
    </reaction>
</comment>
<dbReference type="InterPro" id="IPR011006">
    <property type="entry name" value="CheY-like_superfamily"/>
</dbReference>
<name>A0AAT9GKC1_9BACT</name>
<dbReference type="GO" id="GO:0006355">
    <property type="term" value="P:regulation of DNA-templated transcription"/>
    <property type="evidence" value="ECO:0007669"/>
    <property type="project" value="InterPro"/>
</dbReference>
<dbReference type="PRINTS" id="PR00344">
    <property type="entry name" value="BCTRLSENSOR"/>
</dbReference>
<keyword evidence="7 19" id="KW-0812">Transmembrane</keyword>
<evidence type="ECO:0000256" key="13">
    <source>
        <dbReference type="ARBA" id="ARBA00023136"/>
    </source>
</evidence>
<dbReference type="CDD" id="cd17546">
    <property type="entry name" value="REC_hyHK_CKI1_RcsC-like"/>
    <property type="match status" value="1"/>
</dbReference>
<evidence type="ECO:0000256" key="5">
    <source>
        <dbReference type="ARBA" id="ARBA00022553"/>
    </source>
</evidence>
<reference evidence="25" key="1">
    <citation type="submission" date="2024-02" db="EMBL/GenBank/DDBJ databases">
        <title>Sediminibacterium planktonica sp. nov. and Sediminibacterium longus sp. nov., isolated from surface lake and river water.</title>
        <authorList>
            <person name="Watanabe K."/>
            <person name="Takemine S."/>
            <person name="Ishii Y."/>
            <person name="Ogata Y."/>
            <person name="Shindo C."/>
            <person name="Suda W."/>
        </authorList>
    </citation>
    <scope>NUCLEOTIDE SEQUENCE</scope>
    <source>
        <strain evidence="25">KACHI17</strain>
    </source>
</reference>
<evidence type="ECO:0000256" key="2">
    <source>
        <dbReference type="ARBA" id="ARBA00004651"/>
    </source>
</evidence>
<dbReference type="InterPro" id="IPR036097">
    <property type="entry name" value="HisK_dim/P_sf"/>
</dbReference>
<evidence type="ECO:0000256" key="11">
    <source>
        <dbReference type="ARBA" id="ARBA00022989"/>
    </source>
</evidence>
<evidence type="ECO:0000256" key="9">
    <source>
        <dbReference type="ARBA" id="ARBA00022777"/>
    </source>
</evidence>
<keyword evidence="6" id="KW-0808">Transferase</keyword>
<keyword evidence="13 19" id="KW-0472">Membrane</keyword>
<feature type="domain" description="HPt" evidence="24">
    <location>
        <begin position="877"/>
        <end position="978"/>
    </location>
</feature>
<feature type="coiled-coil region" evidence="18">
    <location>
        <begin position="465"/>
        <end position="492"/>
    </location>
</feature>
<evidence type="ECO:0000256" key="12">
    <source>
        <dbReference type="ARBA" id="ARBA00023012"/>
    </source>
</evidence>
<dbReference type="InterPro" id="IPR000014">
    <property type="entry name" value="PAS"/>
</dbReference>
<dbReference type="CDD" id="cd16922">
    <property type="entry name" value="HATPase_EvgS-ArcB-TorS-like"/>
    <property type="match status" value="1"/>
</dbReference>
<dbReference type="Pfam" id="PF01627">
    <property type="entry name" value="Hpt"/>
    <property type="match status" value="1"/>
</dbReference>
<dbReference type="GO" id="GO:0000155">
    <property type="term" value="F:phosphorelay sensor kinase activity"/>
    <property type="evidence" value="ECO:0007669"/>
    <property type="project" value="InterPro"/>
</dbReference>
<dbReference type="PROSITE" id="PS50109">
    <property type="entry name" value="HIS_KIN"/>
    <property type="match status" value="1"/>
</dbReference>
<evidence type="ECO:0000259" key="22">
    <source>
        <dbReference type="PROSITE" id="PS50112"/>
    </source>
</evidence>
<dbReference type="InterPro" id="IPR013656">
    <property type="entry name" value="PAS_4"/>
</dbReference>
<dbReference type="SUPFAM" id="SSF52172">
    <property type="entry name" value="CheY-like"/>
    <property type="match status" value="1"/>
</dbReference>
<dbReference type="PROSITE" id="PS50113">
    <property type="entry name" value="PAC"/>
    <property type="match status" value="1"/>
</dbReference>
<dbReference type="InterPro" id="IPR008207">
    <property type="entry name" value="Sig_transdc_His_kin_Hpt_dom"/>
</dbReference>
<feature type="coiled-coil region" evidence="18">
    <location>
        <begin position="333"/>
        <end position="360"/>
    </location>
</feature>
<dbReference type="InterPro" id="IPR036641">
    <property type="entry name" value="HPT_dom_sf"/>
</dbReference>
<keyword evidence="9" id="KW-0418">Kinase</keyword>
<evidence type="ECO:0000256" key="16">
    <source>
        <dbReference type="PROSITE-ProRule" id="PRU00110"/>
    </source>
</evidence>
<dbReference type="InterPro" id="IPR013767">
    <property type="entry name" value="PAS_fold"/>
</dbReference>
<dbReference type="Pfam" id="PF00512">
    <property type="entry name" value="HisKA"/>
    <property type="match status" value="1"/>
</dbReference>
<dbReference type="SMART" id="SM00086">
    <property type="entry name" value="PAC"/>
    <property type="match status" value="1"/>
</dbReference>
<feature type="domain" description="PAS" evidence="22">
    <location>
        <begin position="217"/>
        <end position="287"/>
    </location>
</feature>
<dbReference type="SMART" id="SM00387">
    <property type="entry name" value="HATPase_c"/>
    <property type="match status" value="1"/>
</dbReference>
<dbReference type="Gene3D" id="1.20.120.160">
    <property type="entry name" value="HPT domain"/>
    <property type="match status" value="1"/>
</dbReference>
<dbReference type="FunFam" id="3.30.565.10:FF:000010">
    <property type="entry name" value="Sensor histidine kinase RcsC"/>
    <property type="match status" value="1"/>
</dbReference>
<accession>A0AAT9GKC1</accession>
<proteinExistence type="predicted"/>
<dbReference type="InterPro" id="IPR000700">
    <property type="entry name" value="PAS-assoc_C"/>
</dbReference>
<sequence length="978" mass="110626">MHGRVRWLFFFAVLTLISFGIVLYLIKKDLDKTRTSVDFTYSVLKDIAELKSSLGQAESATRSLLITNDKNWQPIIEQLHEKTNTLYAQVVSKIKNDSAFSSSSLILLKELIRNKESFQKSVLADTTTAENIKKRLSLTGEGPQQSQAAFNILNRLTVCGEIVLSQRLKDNAQNYSKSIYAAIIGAIIAFIIVLALIIQLNRDISRRKKAEESVGYSDERYKNLIENASVVMYTTDLNGMITFANQQVGDLTGYSVEELIGKDFSFLLHPSWMQQVFNHYTQQFQNKVTSTTLEFVIRTKTGNQKWVEQTAQLILKDDMVQGFQCMVRDITEKKKIELELKESEQRRKENQLRLEAILENTTSLIFIKGLDGRYITINKRFKEVMGVSDEMVIGKTDYEFSEKEAGDHYKMLDEEVVNTRKPVETEEWIFGPEGRKNLLVIKFPLIDHRKKIFGIGGIATDITDRVLYQQKLIEARKNAEEAKQLQEQFLANMSHEIRTPMNGIQGMTNLLLQTELNGQQKEFTSMIKRSVNNLLVIVNDILDFSKIKAGKITLDKVPFQIREVLNQIKVQFEHELAQKELDLMIDHDMGLPETVIGDPYRLNQVLVNVIGNAVKFTVSGEVRIKTDVTQQTGNKASIRFTVTDTGIGIPEEKTGIIFEPFTQAGPEIARNYGGAGLGLSICKGLLELQGGSIQFANIPGGGAEFVIQIPYEVQYEQSAERDESQLLKGKNFLVVEDNEVNQKLVSYVLKKVGGNVDIANNGRAAIDLLEQKKAYYDLIIMDIQMPVMDGYEATEYIRNTLQLQTPIIAMTATALKGDRDRSVQVGMNDFMLKPFEFNDLYKRLIRLLIKDTIETDNLDAMNSQKLYDLSLLEGLDDKDSLLDVLNLFLENTPAQMTELAQLSDTGDWDALYQLAHKLKGALAMLQATHISELLGKIEAAGRERNDTDQIPAKVAEVCALFDQMKAQLIDEKEQIMGR</sequence>
<protein>
    <recommendedName>
        <fullName evidence="15">Sensory/regulatory protein RpfC</fullName>
        <ecNumber evidence="3">2.7.13.3</ecNumber>
    </recommendedName>
</protein>
<feature type="domain" description="Histidine kinase" evidence="20">
    <location>
        <begin position="492"/>
        <end position="713"/>
    </location>
</feature>
<dbReference type="PANTHER" id="PTHR45339:SF1">
    <property type="entry name" value="HYBRID SIGNAL TRANSDUCTION HISTIDINE KINASE J"/>
    <property type="match status" value="1"/>
</dbReference>
<dbReference type="Pfam" id="PF02518">
    <property type="entry name" value="HATPase_c"/>
    <property type="match status" value="1"/>
</dbReference>
<dbReference type="Gene3D" id="3.40.50.2300">
    <property type="match status" value="1"/>
</dbReference>
<dbReference type="InterPro" id="IPR001610">
    <property type="entry name" value="PAC"/>
</dbReference>
<dbReference type="SUPFAM" id="SSF55874">
    <property type="entry name" value="ATPase domain of HSP90 chaperone/DNA topoisomerase II/histidine kinase"/>
    <property type="match status" value="1"/>
</dbReference>
<evidence type="ECO:0000259" key="24">
    <source>
        <dbReference type="PROSITE" id="PS50894"/>
    </source>
</evidence>
<keyword evidence="10" id="KW-0067">ATP-binding</keyword>
<comment type="subunit">
    <text evidence="14">At low DSF concentrations, interacts with RpfF.</text>
</comment>
<feature type="transmembrane region" description="Helical" evidence="19">
    <location>
        <begin position="179"/>
        <end position="200"/>
    </location>
</feature>
<feature type="transmembrane region" description="Helical" evidence="19">
    <location>
        <begin position="6"/>
        <end position="26"/>
    </location>
</feature>
<evidence type="ECO:0000256" key="7">
    <source>
        <dbReference type="ARBA" id="ARBA00022692"/>
    </source>
</evidence>
<evidence type="ECO:0000259" key="21">
    <source>
        <dbReference type="PROSITE" id="PS50110"/>
    </source>
</evidence>
<dbReference type="SUPFAM" id="SSF47226">
    <property type="entry name" value="Histidine-containing phosphotransfer domain, HPT domain"/>
    <property type="match status" value="1"/>
</dbReference>
<dbReference type="Gene3D" id="3.30.565.10">
    <property type="entry name" value="Histidine kinase-like ATPase, C-terminal domain"/>
    <property type="match status" value="1"/>
</dbReference>
<dbReference type="AlphaFoldDB" id="A0AAT9GKC1"/>
<dbReference type="PROSITE" id="PS50112">
    <property type="entry name" value="PAS"/>
    <property type="match status" value="2"/>
</dbReference>
<keyword evidence="5 17" id="KW-0597">Phosphoprotein</keyword>
<dbReference type="InterPro" id="IPR035965">
    <property type="entry name" value="PAS-like_dom_sf"/>
</dbReference>
<dbReference type="Pfam" id="PF08448">
    <property type="entry name" value="PAS_4"/>
    <property type="match status" value="1"/>
</dbReference>
<evidence type="ECO:0000256" key="3">
    <source>
        <dbReference type="ARBA" id="ARBA00012438"/>
    </source>
</evidence>
<feature type="domain" description="PAC" evidence="23">
    <location>
        <begin position="291"/>
        <end position="342"/>
    </location>
</feature>
<dbReference type="InterPro" id="IPR036890">
    <property type="entry name" value="HATPase_C_sf"/>
</dbReference>
<evidence type="ECO:0000256" key="1">
    <source>
        <dbReference type="ARBA" id="ARBA00000085"/>
    </source>
</evidence>
<feature type="modified residue" description="Phosphohistidine" evidence="16">
    <location>
        <position position="916"/>
    </location>
</feature>
<dbReference type="NCBIfam" id="TIGR00229">
    <property type="entry name" value="sensory_box"/>
    <property type="match status" value="2"/>
</dbReference>
<evidence type="ECO:0000313" key="25">
    <source>
        <dbReference type="EMBL" id="BFG71153.1"/>
    </source>
</evidence>
<dbReference type="CDD" id="cd00088">
    <property type="entry name" value="HPT"/>
    <property type="match status" value="1"/>
</dbReference>
<keyword evidence="4" id="KW-1003">Cell membrane</keyword>
<gene>
    <name evidence="25" type="ORF">KACHI17_20340</name>
</gene>
<keyword evidence="18" id="KW-0175">Coiled coil</keyword>
<keyword evidence="11 19" id="KW-1133">Transmembrane helix</keyword>